<dbReference type="InterPro" id="IPR004919">
    <property type="entry name" value="GmrSD_N"/>
</dbReference>
<feature type="domain" description="GmrSD restriction endonucleases N-terminal" evidence="1">
    <location>
        <begin position="10"/>
        <end position="222"/>
    </location>
</feature>
<evidence type="ECO:0000313" key="4">
    <source>
        <dbReference type="Proteomes" id="UP000012015"/>
    </source>
</evidence>
<keyword evidence="4" id="KW-1185">Reference proteome</keyword>
<dbReference type="PANTHER" id="PTHR35149">
    <property type="entry name" value="SLL5132 PROTEIN"/>
    <property type="match status" value="1"/>
</dbReference>
<evidence type="ECO:0000259" key="1">
    <source>
        <dbReference type="Pfam" id="PF03235"/>
    </source>
</evidence>
<dbReference type="Pfam" id="PF07510">
    <property type="entry name" value="GmrSD_C"/>
    <property type="match status" value="1"/>
</dbReference>
<dbReference type="Proteomes" id="UP000012015">
    <property type="component" value="Unassembled WGS sequence"/>
</dbReference>
<evidence type="ECO:0008006" key="5">
    <source>
        <dbReference type="Google" id="ProtNLM"/>
    </source>
</evidence>
<reference evidence="3 4" key="1">
    <citation type="journal article" date="2013" name="Genome Announc.">
        <title>Draft Genome Sequence of Arthrobacter gangotriensis Strain Lz1yT, Isolated from a Penguin Rookery Soil Sample Collected in Antarctica, near the Indian Station Dakshin Gangotri.</title>
        <authorList>
            <person name="Shivaji S."/>
            <person name="Ara S."/>
            <person name="Bandi S."/>
            <person name="Singh A."/>
            <person name="Kumar Pinnaka A."/>
        </authorList>
    </citation>
    <scope>NUCLEOTIDE SEQUENCE [LARGE SCALE GENOMIC DNA]</scope>
    <source>
        <strain evidence="3 4">Lz1y</strain>
    </source>
</reference>
<dbReference type="AlphaFoldDB" id="M7NBD5"/>
<accession>M7NBD5</accession>
<feature type="domain" description="GmrSD restriction endonucleases C-terminal" evidence="2">
    <location>
        <begin position="415"/>
        <end position="549"/>
    </location>
</feature>
<dbReference type="EMBL" id="AOCK01000003">
    <property type="protein sequence ID" value="EMQ99119.1"/>
    <property type="molecule type" value="Genomic_DNA"/>
</dbReference>
<name>M7NBD5_9MICC</name>
<evidence type="ECO:0000259" key="2">
    <source>
        <dbReference type="Pfam" id="PF07510"/>
    </source>
</evidence>
<dbReference type="InterPro" id="IPR011089">
    <property type="entry name" value="GmrSD_C"/>
</dbReference>
<dbReference type="eggNOG" id="COG3586">
    <property type="taxonomic scope" value="Bacteria"/>
</dbReference>
<protein>
    <recommendedName>
        <fullName evidence="5">DUF262 domain-containing protein</fullName>
    </recommendedName>
</protein>
<comment type="caution">
    <text evidence="3">The sequence shown here is derived from an EMBL/GenBank/DDBJ whole genome shotgun (WGS) entry which is preliminary data.</text>
</comment>
<dbReference type="PATRIC" id="fig|1276920.7.peg.1104"/>
<organism evidence="3 4">
    <name type="scientific">Paeniglutamicibacter gangotriensis Lz1y</name>
    <dbReference type="NCBI Taxonomy" id="1276920"/>
    <lineage>
        <taxon>Bacteria</taxon>
        <taxon>Bacillati</taxon>
        <taxon>Actinomycetota</taxon>
        <taxon>Actinomycetes</taxon>
        <taxon>Micrococcales</taxon>
        <taxon>Micrococcaceae</taxon>
        <taxon>Paeniglutamicibacter</taxon>
    </lineage>
</organism>
<dbReference type="PANTHER" id="PTHR35149:SF2">
    <property type="entry name" value="DUF262 DOMAIN-CONTAINING PROTEIN"/>
    <property type="match status" value="1"/>
</dbReference>
<evidence type="ECO:0000313" key="3">
    <source>
        <dbReference type="EMBL" id="EMQ99119.1"/>
    </source>
</evidence>
<dbReference type="RefSeq" id="WP_007270307.1">
    <property type="nucleotide sequence ID" value="NZ_AOCK01000003.1"/>
</dbReference>
<sequence length="704" mass="81026">MKATEASLLQFLKKSPQFVIPIYQRTYSWTEKECDQLWSDVIRAGENDDANAHFVGSVVYVEKGIYQVSSQSPLLVIDGQQRLTTVTLLLEALSRHLGDREPVEGFSAKKLRSYYLLNPLEDGDKAFKLLLTQTDRETLINLVQQRPLPREHSVRVQQNFEFFDQKVRRLGSNLELLCRGLGKLMIVDVALNREQDNPQLIFESMNSTGRELSQADLIRNYVLMGLEPEHQTELYELHWRPMELEFGQESYGSYFDAFMRHYLTVKTGDIPNVRAVYEAFKAHASRPEVAEAGVDELVKDVQLYAGYYCSMALGREPDPALKDSFQDLRDLRVDVAYPLLLELYHDYANATLPREDFLRALQLIESYVFRRAICAIPTNSLNKTFATLGRSLKKDRYLESLEANFLLLPSYRRFPNDEEFRRELETRDMYNLPRRSFWLRRLENHGRKERVFVDEYTIEHIMPQNPTVPEEWKRELGPEWERIHEAKLHTLGNLTLTGYNSEYSDRPFRQKRDMPGGFRESPLHLNRGIGAVEQWSEDQIEARAAALSKTAITVWQRPDVEKSVLTAYGAKPRGDARPEYGLEDHPHLSAGRPMRRLFEALRLELLALDPNIGEEILKLYIAYKAETNVVDIVPQATRLRLSLNMPFPELLDPKGVAKDVTNLGRWGNGDVEVGLSTVGEIPYVLGLVRQSLERQLSNGTSAAE</sequence>
<dbReference type="REBASE" id="780315">
    <property type="entry name" value="AgaLzLyGmrSDP"/>
</dbReference>
<dbReference type="eggNOG" id="COG1479">
    <property type="taxonomic scope" value="Bacteria"/>
</dbReference>
<dbReference type="Pfam" id="PF03235">
    <property type="entry name" value="GmrSD_N"/>
    <property type="match status" value="1"/>
</dbReference>
<dbReference type="STRING" id="1276920.ADIAG_01109"/>
<proteinExistence type="predicted"/>
<gene>
    <name evidence="3" type="ORF">ADIAG_01109</name>
</gene>